<sequence length="333" mass="33582">MSSPPAALPTALRLPPHRSVLRLGPRSRLVGLDPAAAVAIDDLPPALAEMLDELTSPVPTAELVGRAVRRGAVAAEAEVLLRELVAAGAVVDAAGPERCAGARSGSCVVVRGAGPITVGVVLGLAMAGVGTVHVETEGLVLAGDLGTGLVDADLGQDRHAATVAALGRLRPQAVTGPPPQGTVPDLVVLADSVPEPAQIVTLHENGTAHLAAWLRDGSGVVGPLVLPGRTACLSCLELHRQARDPSWLAVSAQLAGQRGRADPACVAATAGLATAQALAALDATATGGPPPPTLEATLELDAAVGELVRRRWRPRAECSCRAAGRAVGRATGW</sequence>
<keyword evidence="2" id="KW-1185">Reference proteome</keyword>
<reference evidence="2" key="1">
    <citation type="journal article" date="2019" name="Int. J. Syst. Evol. Microbiol.">
        <title>The Global Catalogue of Microorganisms (GCM) 10K type strain sequencing project: providing services to taxonomists for standard genome sequencing and annotation.</title>
        <authorList>
            <consortium name="The Broad Institute Genomics Platform"/>
            <consortium name="The Broad Institute Genome Sequencing Center for Infectious Disease"/>
            <person name="Wu L."/>
            <person name="Ma J."/>
        </authorList>
    </citation>
    <scope>NUCLEOTIDE SEQUENCE [LARGE SCALE GENOMIC DNA]</scope>
    <source>
        <strain evidence="2">JCM 12165</strain>
    </source>
</reference>
<dbReference type="SUPFAM" id="SSF69572">
    <property type="entry name" value="Activating enzymes of the ubiquitin-like proteins"/>
    <property type="match status" value="1"/>
</dbReference>
<gene>
    <name evidence="1" type="ORF">ACFSCY_29225</name>
</gene>
<proteinExistence type="predicted"/>
<organism evidence="1 2">
    <name type="scientific">Pseudonocardia aurantiaca</name>
    <dbReference type="NCBI Taxonomy" id="75290"/>
    <lineage>
        <taxon>Bacteria</taxon>
        <taxon>Bacillati</taxon>
        <taxon>Actinomycetota</taxon>
        <taxon>Actinomycetes</taxon>
        <taxon>Pseudonocardiales</taxon>
        <taxon>Pseudonocardiaceae</taxon>
        <taxon>Pseudonocardia</taxon>
    </lineage>
</organism>
<dbReference type="EMBL" id="JBHUCP010000025">
    <property type="protein sequence ID" value="MFD1533515.1"/>
    <property type="molecule type" value="Genomic_DNA"/>
</dbReference>
<dbReference type="Gene3D" id="3.40.50.720">
    <property type="entry name" value="NAD(P)-binding Rossmann-like Domain"/>
    <property type="match status" value="1"/>
</dbReference>
<dbReference type="InterPro" id="IPR035985">
    <property type="entry name" value="Ubiquitin-activating_enz"/>
</dbReference>
<protein>
    <recommendedName>
        <fullName evidence="3">Bacteriocin biosynthesis cyclodehydratase domain-containing protein</fullName>
    </recommendedName>
</protein>
<name>A0ABW4FSL8_9PSEU</name>
<evidence type="ECO:0008006" key="3">
    <source>
        <dbReference type="Google" id="ProtNLM"/>
    </source>
</evidence>
<evidence type="ECO:0000313" key="1">
    <source>
        <dbReference type="EMBL" id="MFD1533515.1"/>
    </source>
</evidence>
<evidence type="ECO:0000313" key="2">
    <source>
        <dbReference type="Proteomes" id="UP001597145"/>
    </source>
</evidence>
<comment type="caution">
    <text evidence="1">The sequence shown here is derived from an EMBL/GenBank/DDBJ whole genome shotgun (WGS) entry which is preliminary data.</text>
</comment>
<accession>A0ABW4FSL8</accession>
<dbReference type="Proteomes" id="UP001597145">
    <property type="component" value="Unassembled WGS sequence"/>
</dbReference>
<dbReference type="RefSeq" id="WP_343985480.1">
    <property type="nucleotide sequence ID" value="NZ_BAAAJG010000026.1"/>
</dbReference>